<dbReference type="InterPro" id="IPR045252">
    <property type="entry name" value="LPCAT1-like"/>
</dbReference>
<evidence type="ECO:0000256" key="8">
    <source>
        <dbReference type="ARBA" id="ARBA00023098"/>
    </source>
</evidence>
<dbReference type="AlphaFoldDB" id="C5K9U2"/>
<evidence type="ECO:0000256" key="5">
    <source>
        <dbReference type="ARBA" id="ARBA00022679"/>
    </source>
</evidence>
<evidence type="ECO:0000256" key="1">
    <source>
        <dbReference type="ARBA" id="ARBA00004370"/>
    </source>
</evidence>
<evidence type="ECO:0000313" key="15">
    <source>
        <dbReference type="Proteomes" id="UP000007800"/>
    </source>
</evidence>
<dbReference type="PROSITE" id="PS00018">
    <property type="entry name" value="EF_HAND_1"/>
    <property type="match status" value="1"/>
</dbReference>
<proteinExistence type="inferred from homology"/>
<dbReference type="GO" id="GO:0008374">
    <property type="term" value="F:O-acyltransferase activity"/>
    <property type="evidence" value="ECO:0007669"/>
    <property type="project" value="InterPro"/>
</dbReference>
<evidence type="ECO:0000256" key="2">
    <source>
        <dbReference type="ARBA" id="ARBA00005189"/>
    </source>
</evidence>
<comment type="pathway">
    <text evidence="2">Lipid metabolism.</text>
</comment>
<dbReference type="InterPro" id="IPR018247">
    <property type="entry name" value="EF_Hand_1_Ca_BS"/>
</dbReference>
<accession>C5K9U2</accession>
<evidence type="ECO:0000259" key="13">
    <source>
        <dbReference type="PROSITE" id="PS50222"/>
    </source>
</evidence>
<dbReference type="InterPro" id="IPR002123">
    <property type="entry name" value="Plipid/glycerol_acylTrfase"/>
</dbReference>
<dbReference type="InterPro" id="IPR002048">
    <property type="entry name" value="EF_hand_dom"/>
</dbReference>
<sequence>MAHDGCISADLGRESARRHMRERALDTRYPPIIVFPTATCNNMRQLTEFKTGAFDTGLPVQPIGLSYPCRYNDLYLDDNVLGLLYRTLCEFVNNETITFLPMYSPTPAERKDPTLYAEGVRKVMCRELGRVAVPFVFEDEMLRNACGRNQMHLCQYRLMMKDIFQEFNTSDRVLEYWVSLLHSVDVDGDGFVSARDVREKFRLGADEARCLDLLIQILKQDDPNGDTPWSVPADETKGWYSKIFGGIPAVPHRPEDVYVPNALAVHEIIPMLLVLYTAPTSGLRCG</sequence>
<name>C5K9U2_PERM5</name>
<keyword evidence="12" id="KW-0012">Acyltransferase</keyword>
<keyword evidence="11" id="KW-1208">Phospholipid metabolism</keyword>
<comment type="similarity">
    <text evidence="3">Belongs to the 1-acyl-sn-glycerol-3-phosphate acyltransferase family.</text>
</comment>
<keyword evidence="10" id="KW-0594">Phospholipid biosynthesis</keyword>
<feature type="domain" description="EF-hand" evidence="13">
    <location>
        <begin position="172"/>
        <end position="207"/>
    </location>
</feature>
<dbReference type="GO" id="GO:0008654">
    <property type="term" value="P:phospholipid biosynthetic process"/>
    <property type="evidence" value="ECO:0007669"/>
    <property type="project" value="UniProtKB-KW"/>
</dbReference>
<reference evidence="14 15" key="1">
    <citation type="submission" date="2008-07" db="EMBL/GenBank/DDBJ databases">
        <authorList>
            <person name="El-Sayed N."/>
            <person name="Caler E."/>
            <person name="Inman J."/>
            <person name="Amedeo P."/>
            <person name="Hass B."/>
            <person name="Wortman J."/>
        </authorList>
    </citation>
    <scope>NUCLEOTIDE SEQUENCE [LARGE SCALE GENOMIC DNA]</scope>
    <source>
        <strain evidence="15">ATCC 50983 / TXsc</strain>
    </source>
</reference>
<dbReference type="Pfam" id="PF01553">
    <property type="entry name" value="Acyltransferase"/>
    <property type="match status" value="1"/>
</dbReference>
<dbReference type="PANTHER" id="PTHR23063">
    <property type="entry name" value="PHOSPHOLIPID ACYLTRANSFERASE"/>
    <property type="match status" value="1"/>
</dbReference>
<evidence type="ECO:0000313" key="14">
    <source>
        <dbReference type="EMBL" id="EER18864.1"/>
    </source>
</evidence>
<evidence type="ECO:0000256" key="12">
    <source>
        <dbReference type="ARBA" id="ARBA00023315"/>
    </source>
</evidence>
<gene>
    <name evidence="14" type="ORF">Pmar_PMAR006488</name>
</gene>
<dbReference type="InParanoid" id="C5K9U2"/>
<evidence type="ECO:0000256" key="4">
    <source>
        <dbReference type="ARBA" id="ARBA00022516"/>
    </source>
</evidence>
<keyword evidence="8" id="KW-0443">Lipid metabolism</keyword>
<dbReference type="GO" id="GO:0016020">
    <property type="term" value="C:membrane"/>
    <property type="evidence" value="ECO:0007669"/>
    <property type="project" value="UniProtKB-SubCell"/>
</dbReference>
<comment type="subcellular location">
    <subcellularLocation>
        <location evidence="1">Membrane</location>
    </subcellularLocation>
</comment>
<evidence type="ECO:0000256" key="9">
    <source>
        <dbReference type="ARBA" id="ARBA00023136"/>
    </source>
</evidence>
<dbReference type="EMBL" id="GG671513">
    <property type="protein sequence ID" value="EER18864.1"/>
    <property type="molecule type" value="Genomic_DNA"/>
</dbReference>
<keyword evidence="4" id="KW-0444">Lipid biosynthesis</keyword>
<dbReference type="CDD" id="cd07991">
    <property type="entry name" value="LPLAT_LPCAT1-like"/>
    <property type="match status" value="1"/>
</dbReference>
<keyword evidence="9" id="KW-0472">Membrane</keyword>
<keyword evidence="5" id="KW-0808">Transferase</keyword>
<protein>
    <recommendedName>
        <fullName evidence="13">EF-hand domain-containing protein</fullName>
    </recommendedName>
</protein>
<dbReference type="GeneID" id="9049259"/>
<dbReference type="OrthoDB" id="446727at2759"/>
<dbReference type="Proteomes" id="UP000007800">
    <property type="component" value="Unassembled WGS sequence"/>
</dbReference>
<keyword evidence="15" id="KW-1185">Reference proteome</keyword>
<evidence type="ECO:0000256" key="7">
    <source>
        <dbReference type="ARBA" id="ARBA00022989"/>
    </source>
</evidence>
<organism evidence="15">
    <name type="scientific">Perkinsus marinus (strain ATCC 50983 / TXsc)</name>
    <dbReference type="NCBI Taxonomy" id="423536"/>
    <lineage>
        <taxon>Eukaryota</taxon>
        <taxon>Sar</taxon>
        <taxon>Alveolata</taxon>
        <taxon>Perkinsozoa</taxon>
        <taxon>Perkinsea</taxon>
        <taxon>Perkinsida</taxon>
        <taxon>Perkinsidae</taxon>
        <taxon>Perkinsus</taxon>
    </lineage>
</organism>
<keyword evidence="6" id="KW-0812">Transmembrane</keyword>
<dbReference type="GO" id="GO:0005509">
    <property type="term" value="F:calcium ion binding"/>
    <property type="evidence" value="ECO:0007669"/>
    <property type="project" value="InterPro"/>
</dbReference>
<evidence type="ECO:0000256" key="6">
    <source>
        <dbReference type="ARBA" id="ARBA00022692"/>
    </source>
</evidence>
<dbReference type="PANTHER" id="PTHR23063:SF52">
    <property type="entry name" value="LYSOPHOSPHATIDYLCHOLINE ACYLTRANSFERASE"/>
    <property type="match status" value="1"/>
</dbReference>
<dbReference type="OMA" id="YPCRYND"/>
<keyword evidence="7" id="KW-1133">Transmembrane helix</keyword>
<evidence type="ECO:0000256" key="11">
    <source>
        <dbReference type="ARBA" id="ARBA00023264"/>
    </source>
</evidence>
<dbReference type="PROSITE" id="PS50222">
    <property type="entry name" value="EF_HAND_2"/>
    <property type="match status" value="1"/>
</dbReference>
<evidence type="ECO:0000256" key="10">
    <source>
        <dbReference type="ARBA" id="ARBA00023209"/>
    </source>
</evidence>
<evidence type="ECO:0000256" key="3">
    <source>
        <dbReference type="ARBA" id="ARBA00008655"/>
    </source>
</evidence>
<dbReference type="RefSeq" id="XP_002787068.1">
    <property type="nucleotide sequence ID" value="XM_002787022.1"/>
</dbReference>